<feature type="transmembrane region" description="Helical" evidence="2">
    <location>
        <begin position="84"/>
        <end position="109"/>
    </location>
</feature>
<evidence type="ECO:0000256" key="1">
    <source>
        <dbReference type="SAM" id="MobiDB-lite"/>
    </source>
</evidence>
<dbReference type="RefSeq" id="XP_045965067.1">
    <property type="nucleotide sequence ID" value="XM_046106494.1"/>
</dbReference>
<dbReference type="CDD" id="cd12087">
    <property type="entry name" value="TM_EGFR-like"/>
    <property type="match status" value="1"/>
</dbReference>
<dbReference type="AlphaFoldDB" id="A0A9P8UZP2"/>
<protein>
    <submittedName>
        <fullName evidence="3">Uncharacterized protein</fullName>
    </submittedName>
</protein>
<keyword evidence="2" id="KW-1133">Transmembrane helix</keyword>
<evidence type="ECO:0000313" key="4">
    <source>
        <dbReference type="Proteomes" id="UP000758603"/>
    </source>
</evidence>
<dbReference type="Proteomes" id="UP000758603">
    <property type="component" value="Unassembled WGS sequence"/>
</dbReference>
<proteinExistence type="predicted"/>
<keyword evidence="2" id="KW-0472">Membrane</keyword>
<organism evidence="3 4">
    <name type="scientific">Truncatella angustata</name>
    <dbReference type="NCBI Taxonomy" id="152316"/>
    <lineage>
        <taxon>Eukaryota</taxon>
        <taxon>Fungi</taxon>
        <taxon>Dikarya</taxon>
        <taxon>Ascomycota</taxon>
        <taxon>Pezizomycotina</taxon>
        <taxon>Sordariomycetes</taxon>
        <taxon>Xylariomycetidae</taxon>
        <taxon>Amphisphaeriales</taxon>
        <taxon>Sporocadaceae</taxon>
        <taxon>Truncatella</taxon>
    </lineage>
</organism>
<reference evidence="3" key="1">
    <citation type="journal article" date="2021" name="Nat. Commun.">
        <title>Genetic determinants of endophytism in the Arabidopsis root mycobiome.</title>
        <authorList>
            <person name="Mesny F."/>
            <person name="Miyauchi S."/>
            <person name="Thiergart T."/>
            <person name="Pickel B."/>
            <person name="Atanasova L."/>
            <person name="Karlsson M."/>
            <person name="Huettel B."/>
            <person name="Barry K.W."/>
            <person name="Haridas S."/>
            <person name="Chen C."/>
            <person name="Bauer D."/>
            <person name="Andreopoulos W."/>
            <person name="Pangilinan J."/>
            <person name="LaButti K."/>
            <person name="Riley R."/>
            <person name="Lipzen A."/>
            <person name="Clum A."/>
            <person name="Drula E."/>
            <person name="Henrissat B."/>
            <person name="Kohler A."/>
            <person name="Grigoriev I.V."/>
            <person name="Martin F.M."/>
            <person name="Hacquard S."/>
        </authorList>
    </citation>
    <scope>NUCLEOTIDE SEQUENCE</scope>
    <source>
        <strain evidence="3">MPI-SDFR-AT-0073</strain>
    </source>
</reference>
<evidence type="ECO:0000313" key="3">
    <source>
        <dbReference type="EMBL" id="KAH6660936.1"/>
    </source>
</evidence>
<gene>
    <name evidence="3" type="ORF">BKA67DRAFT_654087</name>
</gene>
<accession>A0A9P8UZP2</accession>
<keyword evidence="4" id="KW-1185">Reference proteome</keyword>
<keyword evidence="2" id="KW-0812">Transmembrane</keyword>
<evidence type="ECO:0000256" key="2">
    <source>
        <dbReference type="SAM" id="Phobius"/>
    </source>
</evidence>
<name>A0A9P8UZP2_9PEZI</name>
<dbReference type="EMBL" id="JAGPXC010000001">
    <property type="protein sequence ID" value="KAH6660936.1"/>
    <property type="molecule type" value="Genomic_DNA"/>
</dbReference>
<feature type="region of interest" description="Disordered" evidence="1">
    <location>
        <begin position="179"/>
        <end position="205"/>
    </location>
</feature>
<dbReference type="GeneID" id="70135385"/>
<dbReference type="OrthoDB" id="4764738at2759"/>
<comment type="caution">
    <text evidence="3">The sequence shown here is derived from an EMBL/GenBank/DDBJ whole genome shotgun (WGS) entry which is preliminary data.</text>
</comment>
<sequence length="205" mass="22422">MEVNGDFFHRGADQWLHKLQASFNGGQNQFQRRTGDPVTNITNLFDSPPSPASLDTSTIASMTVIPPIAPSNAPSDSPSIGTTVLSIAVGCVAVFIVVPALAVLAFLYIRRWRRNHGGESTYKSIDDDEQDEYGHFSRSTRHYHDEIQLKDYENESKPSFEEAGPLAVPMSAVHVMPRVSRQLSSESKPKALGSTTIRSTMGSDG</sequence>
<feature type="compositionally biased region" description="Polar residues" evidence="1">
    <location>
        <begin position="193"/>
        <end position="205"/>
    </location>
</feature>